<evidence type="ECO:0000313" key="3">
    <source>
        <dbReference type="EMBL" id="SBT20002.1"/>
    </source>
</evidence>
<reference evidence="3 4" key="1">
    <citation type="submission" date="2016-06" db="EMBL/GenBank/DDBJ databases">
        <authorList>
            <person name="Rodrigo-Torres L."/>
            <person name="Arahal D.R."/>
        </authorList>
    </citation>
    <scope>NUCLEOTIDE SEQUENCE [LARGE SCALE GENOMIC DNA]</scope>
    <source>
        <strain evidence="3 4">CECT 5116</strain>
    </source>
</reference>
<dbReference type="GO" id="GO:0003677">
    <property type="term" value="F:DNA binding"/>
    <property type="evidence" value="ECO:0007669"/>
    <property type="project" value="InterPro"/>
</dbReference>
<dbReference type="RefSeq" id="WP_067035113.1">
    <property type="nucleotide sequence ID" value="NZ_FLRA01000012.1"/>
</dbReference>
<dbReference type="Proteomes" id="UP000092871">
    <property type="component" value="Unassembled WGS sequence"/>
</dbReference>
<keyword evidence="4" id="KW-1185">Reference proteome</keyword>
<dbReference type="AlphaFoldDB" id="A0A1C3JRD9"/>
<dbReference type="InterPro" id="IPR036388">
    <property type="entry name" value="WH-like_DNA-bd_sf"/>
</dbReference>
<dbReference type="Proteomes" id="UP000092840">
    <property type="component" value="Unassembled WGS sequence"/>
</dbReference>
<sequence length="370" mass="41569">MQYEEDNQLFADLYRCITAPSHWVSVLDQVKARMNVASVVVQVIKKQYSGTVDLEWEVRDSFSLEHSALHDKWVNNADNPRLLIEVNQPLQVVRDVDVFEEDCPVFRGFQKRLALAGLGKAIMLDIALPNDTLLSLIAHRHSHDDQPYDADIEQFLYALAPHLSQALEISQAFKNSLCQQHLLESIVDHISMGLLLIDEKGGVLWGSQTAENMIQSSAVMTLHNQHLRFLNSSVNHSFRDILSRFTDQSSGFERHILVVREECTSTLEIMLTPFHNKGALPYALVYLKDMQSATLIDPKEVQILFSLTPAEANIAVALADGLTLSEYAGIKGISIGTTRIQLKSVFAKMGINRQAELVRKLYSSVSMPIQ</sequence>
<name>A0A1C3JRD9_9GAMM</name>
<dbReference type="SMART" id="SM00421">
    <property type="entry name" value="HTH_LUXR"/>
    <property type="match status" value="1"/>
</dbReference>
<dbReference type="InterPro" id="IPR000792">
    <property type="entry name" value="Tscrpt_reg_LuxR_C"/>
</dbReference>
<dbReference type="EMBL" id="FLRB01000005">
    <property type="protein sequence ID" value="SBT20002.1"/>
    <property type="molecule type" value="Genomic_DNA"/>
</dbReference>
<organism evidence="2 5">
    <name type="scientific">Marinomonas gallaica</name>
    <dbReference type="NCBI Taxonomy" id="1806667"/>
    <lineage>
        <taxon>Bacteria</taxon>
        <taxon>Pseudomonadati</taxon>
        <taxon>Pseudomonadota</taxon>
        <taxon>Gammaproteobacteria</taxon>
        <taxon>Oceanospirillales</taxon>
        <taxon>Oceanospirillaceae</taxon>
        <taxon>Marinomonas</taxon>
    </lineage>
</organism>
<evidence type="ECO:0000313" key="2">
    <source>
        <dbReference type="EMBL" id="SBT17676.1"/>
    </source>
</evidence>
<dbReference type="GO" id="GO:0006355">
    <property type="term" value="P:regulation of DNA-templated transcription"/>
    <property type="evidence" value="ECO:0007669"/>
    <property type="project" value="InterPro"/>
</dbReference>
<gene>
    <name evidence="2" type="ORF">MGA5115_01792</name>
    <name evidence="3" type="ORF">MGA5116_00585</name>
</gene>
<protein>
    <recommendedName>
        <fullName evidence="1">HTH luxR-type domain-containing protein</fullName>
    </recommendedName>
</protein>
<dbReference type="OrthoDB" id="5497412at2"/>
<evidence type="ECO:0000259" key="1">
    <source>
        <dbReference type="SMART" id="SM00421"/>
    </source>
</evidence>
<proteinExistence type="predicted"/>
<dbReference type="EMBL" id="FLRA01000012">
    <property type="protein sequence ID" value="SBT17676.1"/>
    <property type="molecule type" value="Genomic_DNA"/>
</dbReference>
<evidence type="ECO:0000313" key="4">
    <source>
        <dbReference type="Proteomes" id="UP000092840"/>
    </source>
</evidence>
<dbReference type="InterPro" id="IPR016032">
    <property type="entry name" value="Sig_transdc_resp-reg_C-effctor"/>
</dbReference>
<reference evidence="2 5" key="2">
    <citation type="submission" date="2016-06" db="EMBL/GenBank/DDBJ databases">
        <authorList>
            <person name="Kjaerup R.B."/>
            <person name="Dalgaard T.S."/>
            <person name="Juul-Madsen H.R."/>
        </authorList>
    </citation>
    <scope>NUCLEOTIDE SEQUENCE [LARGE SCALE GENOMIC DNA]</scope>
    <source>
        <strain evidence="2 5">CECT 5115</strain>
    </source>
</reference>
<accession>A0A1C3JRD9</accession>
<dbReference type="Gene3D" id="1.10.10.10">
    <property type="entry name" value="Winged helix-like DNA-binding domain superfamily/Winged helix DNA-binding domain"/>
    <property type="match status" value="1"/>
</dbReference>
<dbReference type="SUPFAM" id="SSF46894">
    <property type="entry name" value="C-terminal effector domain of the bipartite response regulators"/>
    <property type="match status" value="1"/>
</dbReference>
<evidence type="ECO:0000313" key="5">
    <source>
        <dbReference type="Proteomes" id="UP000092871"/>
    </source>
</evidence>
<feature type="domain" description="HTH luxR-type" evidence="1">
    <location>
        <begin position="304"/>
        <end position="361"/>
    </location>
</feature>